<evidence type="ECO:0000256" key="6">
    <source>
        <dbReference type="ARBA" id="ARBA00022692"/>
    </source>
</evidence>
<evidence type="ECO:0000256" key="9">
    <source>
        <dbReference type="ARBA" id="ARBA00023306"/>
    </source>
</evidence>
<proteinExistence type="inferred from homology"/>
<feature type="transmembrane region" description="Helical" evidence="11">
    <location>
        <begin position="259"/>
        <end position="279"/>
    </location>
</feature>
<keyword evidence="7 11" id="KW-1133">Transmembrane helix</keyword>
<keyword evidence="6 11" id="KW-0812">Transmembrane</keyword>
<dbReference type="RefSeq" id="WP_137341898.1">
    <property type="nucleotide sequence ID" value="NZ_BSQH01000004.1"/>
</dbReference>
<feature type="domain" description="ABC3 transporter permease C-terminal" evidence="12">
    <location>
        <begin position="172"/>
        <end position="282"/>
    </location>
</feature>
<evidence type="ECO:0000256" key="4">
    <source>
        <dbReference type="ARBA" id="ARBA00022475"/>
    </source>
</evidence>
<name>A0A4U6D1J8_9BACT</name>
<organism evidence="14 15">
    <name type="scientific">Dyadobacter frigoris</name>
    <dbReference type="NCBI Taxonomy" id="2576211"/>
    <lineage>
        <taxon>Bacteria</taxon>
        <taxon>Pseudomonadati</taxon>
        <taxon>Bacteroidota</taxon>
        <taxon>Cytophagia</taxon>
        <taxon>Cytophagales</taxon>
        <taxon>Spirosomataceae</taxon>
        <taxon>Dyadobacter</taxon>
    </lineage>
</organism>
<feature type="transmembrane region" description="Helical" evidence="11">
    <location>
        <begin position="166"/>
        <end position="185"/>
    </location>
</feature>
<dbReference type="EMBL" id="SZVO01000010">
    <property type="protein sequence ID" value="TKT90135.1"/>
    <property type="molecule type" value="Genomic_DNA"/>
</dbReference>
<evidence type="ECO:0000313" key="14">
    <source>
        <dbReference type="EMBL" id="TKT90135.1"/>
    </source>
</evidence>
<dbReference type="Pfam" id="PF18075">
    <property type="entry name" value="FtsX_ECD"/>
    <property type="match status" value="1"/>
</dbReference>
<dbReference type="Proteomes" id="UP000304900">
    <property type="component" value="Unassembled WGS sequence"/>
</dbReference>
<evidence type="ECO:0000256" key="1">
    <source>
        <dbReference type="ARBA" id="ARBA00004651"/>
    </source>
</evidence>
<dbReference type="AlphaFoldDB" id="A0A4U6D1J8"/>
<comment type="caution">
    <text evidence="14">The sequence shown here is derived from an EMBL/GenBank/DDBJ whole genome shotgun (WGS) entry which is preliminary data.</text>
</comment>
<evidence type="ECO:0000256" key="3">
    <source>
        <dbReference type="ARBA" id="ARBA00021907"/>
    </source>
</evidence>
<comment type="subcellular location">
    <subcellularLocation>
        <location evidence="1">Cell membrane</location>
        <topology evidence="1">Multi-pass membrane protein</topology>
    </subcellularLocation>
</comment>
<evidence type="ECO:0000259" key="13">
    <source>
        <dbReference type="Pfam" id="PF18075"/>
    </source>
</evidence>
<evidence type="ECO:0000256" key="11">
    <source>
        <dbReference type="SAM" id="Phobius"/>
    </source>
</evidence>
<evidence type="ECO:0000256" key="5">
    <source>
        <dbReference type="ARBA" id="ARBA00022618"/>
    </source>
</evidence>
<keyword evidence="9 10" id="KW-0131">Cell cycle</keyword>
<dbReference type="GO" id="GO:0005886">
    <property type="term" value="C:plasma membrane"/>
    <property type="evidence" value="ECO:0007669"/>
    <property type="project" value="UniProtKB-SubCell"/>
</dbReference>
<dbReference type="OrthoDB" id="9813411at2"/>
<sequence>MSKKKKKIGSYPNAMIVMSLTAALFLIGFCGLLVLQSKKLVSIIRQNIEVRVFIDKAVTKAGQDSLLTVLKSKPYVLNAPEATNPITFVSKEEAAKEFIEGTKEDFTAFLGENPLRDSYRVKIGEDYFEESKLQAIKKDIEKANGVYEVVYQEDLADNINRNVTKIYAVLASFALIMLIIIVLLVNNTIKLAIYSQRFLIRSMQLVGATNGFIQRPYIIRGAMQGTIGGILAGGLLIGLQQIAVRNVEGLAMLQEYDKLVILIAVVLGLGILVGIASTYQSLARYLRMALDDLY</sequence>
<dbReference type="PIRSF" id="PIRSF003097">
    <property type="entry name" value="FtsX"/>
    <property type="match status" value="1"/>
</dbReference>
<dbReference type="InterPro" id="IPR003838">
    <property type="entry name" value="ABC3_permease_C"/>
</dbReference>
<dbReference type="InterPro" id="IPR004513">
    <property type="entry name" value="FtsX"/>
</dbReference>
<dbReference type="Pfam" id="PF02687">
    <property type="entry name" value="FtsX"/>
    <property type="match status" value="1"/>
</dbReference>
<dbReference type="InterPro" id="IPR040690">
    <property type="entry name" value="FtsX_ECD"/>
</dbReference>
<keyword evidence="5 10" id="KW-0132">Cell division</keyword>
<evidence type="ECO:0000256" key="10">
    <source>
        <dbReference type="PIRNR" id="PIRNR003097"/>
    </source>
</evidence>
<dbReference type="Gene3D" id="3.30.70.3040">
    <property type="match status" value="1"/>
</dbReference>
<comment type="similarity">
    <text evidence="2 10">Belongs to the ABC-4 integral membrane protein family. FtsX subfamily.</text>
</comment>
<evidence type="ECO:0000313" key="15">
    <source>
        <dbReference type="Proteomes" id="UP000304900"/>
    </source>
</evidence>
<dbReference type="PANTHER" id="PTHR47755">
    <property type="entry name" value="CELL DIVISION PROTEIN FTSX"/>
    <property type="match status" value="1"/>
</dbReference>
<feature type="transmembrane region" description="Helical" evidence="11">
    <location>
        <begin position="217"/>
        <end position="239"/>
    </location>
</feature>
<keyword evidence="8 10" id="KW-0472">Membrane</keyword>
<evidence type="ECO:0000256" key="2">
    <source>
        <dbReference type="ARBA" id="ARBA00007379"/>
    </source>
</evidence>
<evidence type="ECO:0000256" key="7">
    <source>
        <dbReference type="ARBA" id="ARBA00022989"/>
    </source>
</evidence>
<keyword evidence="15" id="KW-1185">Reference proteome</keyword>
<accession>A0A4U6D1J8</accession>
<gene>
    <name evidence="14" type="ORF">FDK13_20565</name>
</gene>
<protein>
    <recommendedName>
        <fullName evidence="3 10">Cell division protein FtsX</fullName>
    </recommendedName>
</protein>
<dbReference type="PANTHER" id="PTHR47755:SF1">
    <property type="entry name" value="CELL DIVISION PROTEIN FTSX"/>
    <property type="match status" value="1"/>
</dbReference>
<feature type="domain" description="FtsX extracellular" evidence="13">
    <location>
        <begin position="48"/>
        <end position="149"/>
    </location>
</feature>
<evidence type="ECO:0000256" key="8">
    <source>
        <dbReference type="ARBA" id="ARBA00023136"/>
    </source>
</evidence>
<evidence type="ECO:0000259" key="12">
    <source>
        <dbReference type="Pfam" id="PF02687"/>
    </source>
</evidence>
<keyword evidence="4 10" id="KW-1003">Cell membrane</keyword>
<dbReference type="GO" id="GO:0051301">
    <property type="term" value="P:cell division"/>
    <property type="evidence" value="ECO:0007669"/>
    <property type="project" value="UniProtKB-KW"/>
</dbReference>
<reference evidence="14 15" key="1">
    <citation type="submission" date="2019-05" db="EMBL/GenBank/DDBJ databases">
        <title>Dyadobacter AR-3-8 sp. nov., isolated from arctic soil.</title>
        <authorList>
            <person name="Chaudhary D.K."/>
        </authorList>
    </citation>
    <scope>NUCLEOTIDE SEQUENCE [LARGE SCALE GENOMIC DNA]</scope>
    <source>
        <strain evidence="14 15">AR-3-8</strain>
    </source>
</reference>